<evidence type="ECO:0000313" key="2">
    <source>
        <dbReference type="EMBL" id="RDB28194.1"/>
    </source>
</evidence>
<feature type="region of interest" description="Disordered" evidence="1">
    <location>
        <begin position="20"/>
        <end position="69"/>
    </location>
</feature>
<proteinExistence type="predicted"/>
<evidence type="ECO:0000256" key="1">
    <source>
        <dbReference type="SAM" id="MobiDB-lite"/>
    </source>
</evidence>
<organism evidence="2 3">
    <name type="scientific">Hypsizygus marmoreus</name>
    <name type="common">White beech mushroom</name>
    <name type="synonym">Agaricus marmoreus</name>
    <dbReference type="NCBI Taxonomy" id="39966"/>
    <lineage>
        <taxon>Eukaryota</taxon>
        <taxon>Fungi</taxon>
        <taxon>Dikarya</taxon>
        <taxon>Basidiomycota</taxon>
        <taxon>Agaricomycotina</taxon>
        <taxon>Agaricomycetes</taxon>
        <taxon>Agaricomycetidae</taxon>
        <taxon>Agaricales</taxon>
        <taxon>Tricholomatineae</taxon>
        <taxon>Lyophyllaceae</taxon>
        <taxon>Hypsizygus</taxon>
    </lineage>
</organism>
<dbReference type="InParanoid" id="A0A369K8S4"/>
<protein>
    <submittedName>
        <fullName evidence="2">Uncharacterized protein</fullName>
    </submittedName>
</protein>
<dbReference type="AlphaFoldDB" id="A0A369K8S4"/>
<accession>A0A369K8S4</accession>
<reference evidence="2" key="1">
    <citation type="submission" date="2018-04" db="EMBL/GenBank/DDBJ databases">
        <title>Whole genome sequencing of Hypsizygus marmoreus.</title>
        <authorList>
            <person name="Choi I.-G."/>
            <person name="Min B."/>
            <person name="Kim J.-G."/>
            <person name="Kim S."/>
            <person name="Oh Y.-L."/>
            <person name="Kong W.-S."/>
            <person name="Park H."/>
            <person name="Jeong J."/>
            <person name="Song E.-S."/>
        </authorList>
    </citation>
    <scope>NUCLEOTIDE SEQUENCE [LARGE SCALE GENOMIC DNA]</scope>
    <source>
        <strain evidence="2">51987-8</strain>
    </source>
</reference>
<dbReference type="EMBL" id="LUEZ02000012">
    <property type="protein sequence ID" value="RDB28194.1"/>
    <property type="molecule type" value="Genomic_DNA"/>
</dbReference>
<comment type="caution">
    <text evidence="2">The sequence shown here is derived from an EMBL/GenBank/DDBJ whole genome shotgun (WGS) entry which is preliminary data.</text>
</comment>
<dbReference type="Proteomes" id="UP000076154">
    <property type="component" value="Unassembled WGS sequence"/>
</dbReference>
<name>A0A369K8S4_HYPMA</name>
<sequence length="69" mass="7630">MSSPRDTVLVPHVMLLTPTYANTTPQDHQSTISTPASHNSRTSTSFSARNTQHHDLPIRRQAGSRTVYA</sequence>
<feature type="compositionally biased region" description="Polar residues" evidence="1">
    <location>
        <begin position="20"/>
        <end position="50"/>
    </location>
</feature>
<evidence type="ECO:0000313" key="3">
    <source>
        <dbReference type="Proteomes" id="UP000076154"/>
    </source>
</evidence>
<gene>
    <name evidence="2" type="ORF">Hypma_001351</name>
</gene>
<keyword evidence="3" id="KW-1185">Reference proteome</keyword>